<dbReference type="AlphaFoldDB" id="A0A830GIW2"/>
<dbReference type="Proteomes" id="UP000605784">
    <property type="component" value="Unassembled WGS sequence"/>
</dbReference>
<dbReference type="PANTHER" id="PTHR17985:SF8">
    <property type="entry name" value="TRANSPORT AND GOLGI ORGANIZATION PROTEIN 2 HOMOLOG"/>
    <property type="match status" value="1"/>
</dbReference>
<organism evidence="1 2">
    <name type="scientific">Haloarcula pellucida</name>
    <dbReference type="NCBI Taxonomy" id="1427151"/>
    <lineage>
        <taxon>Archaea</taxon>
        <taxon>Methanobacteriati</taxon>
        <taxon>Methanobacteriota</taxon>
        <taxon>Stenosarchaea group</taxon>
        <taxon>Halobacteria</taxon>
        <taxon>Halobacteriales</taxon>
        <taxon>Haloarculaceae</taxon>
        <taxon>Haloarcula</taxon>
    </lineage>
</organism>
<keyword evidence="2" id="KW-1185">Reference proteome</keyword>
<comment type="caution">
    <text evidence="1">The sequence shown here is derived from an EMBL/GenBank/DDBJ whole genome shotgun (WGS) entry which is preliminary data.</text>
</comment>
<name>A0A830GIW2_9EURY</name>
<evidence type="ECO:0008006" key="3">
    <source>
        <dbReference type="Google" id="ProtNLM"/>
    </source>
</evidence>
<sequence>MEICAAAGTAVLTFDGLSLSVCTIVLAWQVFEGTPVAFAANRDERVDRPSEPPAVRHWGARVVAPADSEANGTWEGYNEHGLLAAVTNRWVDADLAGERSRGLLVRDCLGHETAEDAARAVERATREAEYDGFNLLLADENAALLLEWDGQLAVRNFQPGVHVVVNVGADGDYRIPGHRPDVGEQQAVNADRLREAIQVDPGEGLDDWLDRTSETIADHDYGVCVHGDGFGTRSSSLIALGEHRRYEFAAGPPCTTEYHPVEGQI</sequence>
<dbReference type="PANTHER" id="PTHR17985">
    <property type="entry name" value="SER/THR-RICH PROTEIN T10 IN DGCR REGION"/>
    <property type="match status" value="1"/>
</dbReference>
<reference evidence="1" key="2">
    <citation type="submission" date="2020-09" db="EMBL/GenBank/DDBJ databases">
        <authorList>
            <person name="Sun Q."/>
            <person name="Ohkuma M."/>
        </authorList>
    </citation>
    <scope>NUCLEOTIDE SEQUENCE</scope>
    <source>
        <strain evidence="1">JCM 17820</strain>
    </source>
</reference>
<accession>A0A830GIW2</accession>
<dbReference type="EMBL" id="BMOU01000001">
    <property type="protein sequence ID" value="GGN89359.1"/>
    <property type="molecule type" value="Genomic_DNA"/>
</dbReference>
<evidence type="ECO:0000313" key="1">
    <source>
        <dbReference type="EMBL" id="GGN89359.1"/>
    </source>
</evidence>
<dbReference type="Gene3D" id="3.60.60.10">
    <property type="entry name" value="Penicillin V Acylase, Chain A"/>
    <property type="match status" value="1"/>
</dbReference>
<protein>
    <recommendedName>
        <fullName evidence="3">NRDE family protein</fullName>
    </recommendedName>
</protein>
<dbReference type="Pfam" id="PF05742">
    <property type="entry name" value="TANGO2"/>
    <property type="match status" value="1"/>
</dbReference>
<evidence type="ECO:0000313" key="2">
    <source>
        <dbReference type="Proteomes" id="UP000605784"/>
    </source>
</evidence>
<dbReference type="InterPro" id="IPR008551">
    <property type="entry name" value="TANGO2"/>
</dbReference>
<proteinExistence type="predicted"/>
<gene>
    <name evidence="1" type="ORF">GCM10009030_09990</name>
</gene>
<reference evidence="1" key="1">
    <citation type="journal article" date="2014" name="Int. J. Syst. Evol. Microbiol.">
        <title>Complete genome sequence of Corynebacterium casei LMG S-19264T (=DSM 44701T), isolated from a smear-ripened cheese.</title>
        <authorList>
            <consortium name="US DOE Joint Genome Institute (JGI-PGF)"/>
            <person name="Walter F."/>
            <person name="Albersmeier A."/>
            <person name="Kalinowski J."/>
            <person name="Ruckert C."/>
        </authorList>
    </citation>
    <scope>NUCLEOTIDE SEQUENCE</scope>
    <source>
        <strain evidence="1">JCM 17820</strain>
    </source>
</reference>